<comment type="caution">
    <text evidence="2">The sequence shown here is derived from an EMBL/GenBank/DDBJ whole genome shotgun (WGS) entry which is preliminary data.</text>
</comment>
<protein>
    <submittedName>
        <fullName evidence="2">Uncharacterized protein</fullName>
    </submittedName>
</protein>
<dbReference type="OrthoDB" id="9937685at2759"/>
<dbReference type="Proteomes" id="UP000316079">
    <property type="component" value="Unassembled WGS sequence"/>
</dbReference>
<sequence>MRHIDQNHPLPIHPCPAITAAMRTPSREGEPQYLNRAFSAPSICTVEAGYLASQSPAIQMYWSHTRYFKLRWTKKSGQVPAFEEKEERKDADRTDEVLIDEISPEEYGGDSVDQPVELGLKRSAKKSHIGSAFAAVNKACFGISTCPLEPLSQLVRPDDIVELGVVVCRIHQMVEVLTTEMSKVHFPFPNPSCKLAHRGKRRGVEQAQVHVLVSSGFCDLLQRFRPTRLAPAGQDHPSPTSSKVQSDELPDP</sequence>
<dbReference type="AlphaFoldDB" id="A0A553QYV6"/>
<gene>
    <name evidence="2" type="ORF">DNTS_003857</name>
</gene>
<evidence type="ECO:0000313" key="2">
    <source>
        <dbReference type="EMBL" id="TRY95153.1"/>
    </source>
</evidence>
<dbReference type="EMBL" id="SRMA01025407">
    <property type="protein sequence ID" value="TRY95153.1"/>
    <property type="molecule type" value="Genomic_DNA"/>
</dbReference>
<evidence type="ECO:0000256" key="1">
    <source>
        <dbReference type="SAM" id="MobiDB-lite"/>
    </source>
</evidence>
<feature type="region of interest" description="Disordered" evidence="1">
    <location>
        <begin position="229"/>
        <end position="252"/>
    </location>
</feature>
<organism evidence="2 3">
    <name type="scientific">Danionella cerebrum</name>
    <dbReference type="NCBI Taxonomy" id="2873325"/>
    <lineage>
        <taxon>Eukaryota</taxon>
        <taxon>Metazoa</taxon>
        <taxon>Chordata</taxon>
        <taxon>Craniata</taxon>
        <taxon>Vertebrata</taxon>
        <taxon>Euteleostomi</taxon>
        <taxon>Actinopterygii</taxon>
        <taxon>Neopterygii</taxon>
        <taxon>Teleostei</taxon>
        <taxon>Ostariophysi</taxon>
        <taxon>Cypriniformes</taxon>
        <taxon>Danionidae</taxon>
        <taxon>Danioninae</taxon>
        <taxon>Danionella</taxon>
    </lineage>
</organism>
<evidence type="ECO:0000313" key="3">
    <source>
        <dbReference type="Proteomes" id="UP000316079"/>
    </source>
</evidence>
<keyword evidence="3" id="KW-1185">Reference proteome</keyword>
<proteinExistence type="predicted"/>
<reference evidence="2 3" key="1">
    <citation type="journal article" date="2019" name="Sci. Data">
        <title>Hybrid genome assembly and annotation of Danionella translucida.</title>
        <authorList>
            <person name="Kadobianskyi M."/>
            <person name="Schulze L."/>
            <person name="Schuelke M."/>
            <person name="Judkewitz B."/>
        </authorList>
    </citation>
    <scope>NUCLEOTIDE SEQUENCE [LARGE SCALE GENOMIC DNA]</scope>
    <source>
        <strain evidence="2 3">Bolton</strain>
    </source>
</reference>
<dbReference type="STRING" id="623744.A0A553QYV6"/>
<name>A0A553QYV6_9TELE</name>
<accession>A0A553QYV6</accession>